<dbReference type="InterPro" id="IPR009010">
    <property type="entry name" value="Asp_de-COase-like_dom_sf"/>
</dbReference>
<feature type="transmembrane region" description="Helical" evidence="3">
    <location>
        <begin position="197"/>
        <end position="218"/>
    </location>
</feature>
<keyword evidence="3" id="KW-0472">Membrane</keyword>
<protein>
    <recommendedName>
        <fullName evidence="7">CDC48 N-terminal subdomain domain-containing protein</fullName>
    </recommendedName>
</protein>
<dbReference type="InterPro" id="IPR004201">
    <property type="entry name" value="Cdc48_dom2"/>
</dbReference>
<dbReference type="EMBL" id="OIVN01001230">
    <property type="protein sequence ID" value="SPC91532.1"/>
    <property type="molecule type" value="Genomic_DNA"/>
</dbReference>
<organism evidence="6">
    <name type="scientific">Fagus sylvatica</name>
    <name type="common">Beechnut</name>
    <dbReference type="NCBI Taxonomy" id="28930"/>
    <lineage>
        <taxon>Eukaryota</taxon>
        <taxon>Viridiplantae</taxon>
        <taxon>Streptophyta</taxon>
        <taxon>Embryophyta</taxon>
        <taxon>Tracheophyta</taxon>
        <taxon>Spermatophyta</taxon>
        <taxon>Magnoliopsida</taxon>
        <taxon>eudicotyledons</taxon>
        <taxon>Gunneridae</taxon>
        <taxon>Pentapetalae</taxon>
        <taxon>rosids</taxon>
        <taxon>fabids</taxon>
        <taxon>Fagales</taxon>
        <taxon>Fagaceae</taxon>
        <taxon>Fagus</taxon>
    </lineage>
</organism>
<dbReference type="InterPro" id="IPR029067">
    <property type="entry name" value="CDC48_domain_2-like_sf"/>
</dbReference>
<feature type="domain" description="CDC48 N-terminal subdomain" evidence="5">
    <location>
        <begin position="19"/>
        <end position="93"/>
    </location>
</feature>
<keyword evidence="2" id="KW-0067">ATP-binding</keyword>
<dbReference type="SUPFAM" id="SSF54585">
    <property type="entry name" value="Cdc48 domain 2-like"/>
    <property type="match status" value="1"/>
</dbReference>
<name>A0A2N9FW59_FAGSY</name>
<proteinExistence type="predicted"/>
<evidence type="ECO:0000256" key="1">
    <source>
        <dbReference type="ARBA" id="ARBA00022741"/>
    </source>
</evidence>
<dbReference type="Pfam" id="PF02359">
    <property type="entry name" value="CDC48_N"/>
    <property type="match status" value="1"/>
</dbReference>
<dbReference type="FunFam" id="3.10.330.10:FF:000001">
    <property type="entry name" value="Cell division control 48"/>
    <property type="match status" value="1"/>
</dbReference>
<dbReference type="FunFam" id="2.40.40.20:FF:000003">
    <property type="entry name" value="Transitional endoplasmic reticulum ATPase"/>
    <property type="match status" value="1"/>
</dbReference>
<evidence type="ECO:0008006" key="7">
    <source>
        <dbReference type="Google" id="ProtNLM"/>
    </source>
</evidence>
<evidence type="ECO:0000259" key="5">
    <source>
        <dbReference type="SMART" id="SM01073"/>
    </source>
</evidence>
<keyword evidence="1" id="KW-0547">Nucleotide-binding</keyword>
<dbReference type="GO" id="GO:0005524">
    <property type="term" value="F:ATP binding"/>
    <property type="evidence" value="ECO:0007669"/>
    <property type="project" value="UniProtKB-KW"/>
</dbReference>
<dbReference type="SMART" id="SM01072">
    <property type="entry name" value="CDC48_2"/>
    <property type="match status" value="1"/>
</dbReference>
<dbReference type="Gene3D" id="3.10.330.10">
    <property type="match status" value="1"/>
</dbReference>
<evidence type="ECO:0000313" key="6">
    <source>
        <dbReference type="EMBL" id="SPC91532.1"/>
    </source>
</evidence>
<dbReference type="SMART" id="SM01073">
    <property type="entry name" value="CDC48_N"/>
    <property type="match status" value="1"/>
</dbReference>
<reference evidence="6" key="1">
    <citation type="submission" date="2018-02" db="EMBL/GenBank/DDBJ databases">
        <authorList>
            <person name="Cohen D.B."/>
            <person name="Kent A.D."/>
        </authorList>
    </citation>
    <scope>NUCLEOTIDE SEQUENCE</scope>
</reference>
<keyword evidence="3" id="KW-1133">Transmembrane helix</keyword>
<dbReference type="SUPFAM" id="SSF50692">
    <property type="entry name" value="ADC-like"/>
    <property type="match status" value="1"/>
</dbReference>
<feature type="domain" description="CDC48" evidence="4">
    <location>
        <begin position="96"/>
        <end position="162"/>
    </location>
</feature>
<evidence type="ECO:0000259" key="4">
    <source>
        <dbReference type="SMART" id="SM01072"/>
    </source>
</evidence>
<dbReference type="InterPro" id="IPR003338">
    <property type="entry name" value="CDC4_N-term_subdom"/>
</dbReference>
<gene>
    <name evidence="6" type="ORF">FSB_LOCUS19414</name>
</gene>
<dbReference type="AlphaFoldDB" id="A0A2N9FW59"/>
<evidence type="ECO:0000256" key="2">
    <source>
        <dbReference type="ARBA" id="ARBA00022840"/>
    </source>
</evidence>
<keyword evidence="3" id="KW-0812">Transmembrane</keyword>
<sequence length="220" mass="24812">MAHLAELSDSKSGKKSPYRLVVDEAVNDDNSVVALHPETMKKLQIIHGDIILVKGKKRKDTVCIANADDTCEELKIMMNKYGERVHILPVDDTIEGVTGNLFDTYLKPYFMEAYRPVKKGDLFLVRGGMRSVEFKVIETDPGEYCVVSPETKIFCEGEPVRREDEDSEDTMGEEIISSFNEMLAAVKMEMSMLKMLGLANIVLSVFLCFILFYVIVVLKV</sequence>
<dbReference type="Pfam" id="PF02933">
    <property type="entry name" value="CDC48_2"/>
    <property type="match status" value="1"/>
</dbReference>
<accession>A0A2N9FW59</accession>
<evidence type="ECO:0000256" key="3">
    <source>
        <dbReference type="SAM" id="Phobius"/>
    </source>
</evidence>